<dbReference type="AlphaFoldDB" id="A0A6L2K252"/>
<protein>
    <submittedName>
        <fullName evidence="1">Uncharacterized protein</fullName>
    </submittedName>
</protein>
<dbReference type="EMBL" id="BKCJ010001629">
    <property type="protein sequence ID" value="GEU42882.1"/>
    <property type="molecule type" value="Genomic_DNA"/>
</dbReference>
<sequence>MHKAFPLLEESSHWQYNFPLPVEGVPTARRMKIPLLKSLHCYDEETASQRELAAHVGNKMHKAFPLPVIEFPLSEEVPTASKECSYCQKKRDATAEKITLLLKSISNCQSKSYDSYAKFGGITQAYQSFKDMLKDFDREDLDDLWRLVKERFSTIVPTVDKDKALWLYSNCGVYQVSSTTRRPDMYMLVEKDYPLSDGVMILMLSRRQQVEKDSEMARDLVMKIFMKANQPKSRSLDTSSK</sequence>
<comment type="caution">
    <text evidence="1">The sequence shown here is derived from an EMBL/GenBank/DDBJ whole genome shotgun (WGS) entry which is preliminary data.</text>
</comment>
<accession>A0A6L2K252</accession>
<organism evidence="1">
    <name type="scientific">Tanacetum cinerariifolium</name>
    <name type="common">Dalmatian daisy</name>
    <name type="synonym">Chrysanthemum cinerariifolium</name>
    <dbReference type="NCBI Taxonomy" id="118510"/>
    <lineage>
        <taxon>Eukaryota</taxon>
        <taxon>Viridiplantae</taxon>
        <taxon>Streptophyta</taxon>
        <taxon>Embryophyta</taxon>
        <taxon>Tracheophyta</taxon>
        <taxon>Spermatophyta</taxon>
        <taxon>Magnoliopsida</taxon>
        <taxon>eudicotyledons</taxon>
        <taxon>Gunneridae</taxon>
        <taxon>Pentapetalae</taxon>
        <taxon>asterids</taxon>
        <taxon>campanulids</taxon>
        <taxon>Asterales</taxon>
        <taxon>Asteraceae</taxon>
        <taxon>Asteroideae</taxon>
        <taxon>Anthemideae</taxon>
        <taxon>Anthemidinae</taxon>
        <taxon>Tanacetum</taxon>
    </lineage>
</organism>
<gene>
    <name evidence="1" type="ORF">Tci_014860</name>
</gene>
<evidence type="ECO:0000313" key="1">
    <source>
        <dbReference type="EMBL" id="GEU42882.1"/>
    </source>
</evidence>
<reference evidence="1" key="1">
    <citation type="journal article" date="2019" name="Sci. Rep.">
        <title>Draft genome of Tanacetum cinerariifolium, the natural source of mosquito coil.</title>
        <authorList>
            <person name="Yamashiro T."/>
            <person name="Shiraishi A."/>
            <person name="Satake H."/>
            <person name="Nakayama K."/>
        </authorList>
    </citation>
    <scope>NUCLEOTIDE SEQUENCE</scope>
</reference>
<proteinExistence type="predicted"/>
<name>A0A6L2K252_TANCI</name>